<name>A0A9P0CBL4_BEMTA</name>
<dbReference type="PANTHER" id="PTHR31638">
    <property type="entry name" value="DAZ-ASSOCIATED PROTEIN 2"/>
    <property type="match status" value="1"/>
</dbReference>
<keyword evidence="13" id="KW-1185">Reference proteome</keyword>
<dbReference type="PANTHER" id="PTHR31638:SF3">
    <property type="entry name" value="DAZ-ASSOCIATED PROTEIN 2"/>
    <property type="match status" value="1"/>
</dbReference>
<comment type="function">
    <text evidence="10">In unstressed cells, promotes SIAH1-mediated polyubiquitination and degradation of the serine/threonine-protein kinase HIPK2, probably by acting as a loading factor that potentiates complex formation between HIPK2 and ubiquitin ligase SIAH1. In response to DNA damage, localizes to the nucleus following phosphorylation by HIPK2 and modulates the expression of a subset of TP53/p53 target genes by binding to TP53 at target gene promoters. This limits the expression of a number of cell death-mediating TP53 target genes, reducing DNA damage-induced cell death. Enhances the binding of transcription factor TCF7L2/TCF4, a Wnt signaling pathway effector, to the promoters of target genes. Plays a role in stress granule formation.</text>
</comment>
<comment type="subcellular location">
    <subcellularLocation>
        <location evidence="1">Cytoplasm</location>
        <location evidence="1">Stress granule</location>
    </subcellularLocation>
    <subcellularLocation>
        <location evidence="2">Nucleus speckle</location>
    </subcellularLocation>
</comment>
<protein>
    <recommendedName>
        <fullName evidence="3">DAZ-associated protein 2</fullName>
    </recommendedName>
    <alternativeName>
        <fullName evidence="8">Deleted in azoospermia-associated protein 2</fullName>
    </alternativeName>
    <alternativeName>
        <fullName evidence="9">Proline-rich transcript in brain protein</fullName>
    </alternativeName>
</protein>
<keyword evidence="5" id="KW-0597">Phosphoprotein</keyword>
<evidence type="ECO:0000256" key="5">
    <source>
        <dbReference type="ARBA" id="ARBA00022553"/>
    </source>
</evidence>
<organism evidence="12 13">
    <name type="scientific">Bemisia tabaci</name>
    <name type="common">Sweetpotato whitefly</name>
    <name type="synonym">Aleurodes tabaci</name>
    <dbReference type="NCBI Taxonomy" id="7038"/>
    <lineage>
        <taxon>Eukaryota</taxon>
        <taxon>Metazoa</taxon>
        <taxon>Ecdysozoa</taxon>
        <taxon>Arthropoda</taxon>
        <taxon>Hexapoda</taxon>
        <taxon>Insecta</taxon>
        <taxon>Pterygota</taxon>
        <taxon>Neoptera</taxon>
        <taxon>Paraneoptera</taxon>
        <taxon>Hemiptera</taxon>
        <taxon>Sternorrhyncha</taxon>
        <taxon>Aleyrodoidea</taxon>
        <taxon>Aleyrodidae</taxon>
        <taxon>Aleyrodinae</taxon>
        <taxon>Bemisia</taxon>
    </lineage>
</organism>
<evidence type="ECO:0000256" key="11">
    <source>
        <dbReference type="SAM" id="MobiDB-lite"/>
    </source>
</evidence>
<dbReference type="KEGG" id="btab:109043410"/>
<evidence type="ECO:0000313" key="13">
    <source>
        <dbReference type="Proteomes" id="UP001152759"/>
    </source>
</evidence>
<evidence type="ECO:0000256" key="3">
    <source>
        <dbReference type="ARBA" id="ARBA00014066"/>
    </source>
</evidence>
<evidence type="ECO:0000256" key="2">
    <source>
        <dbReference type="ARBA" id="ARBA00004324"/>
    </source>
</evidence>
<dbReference type="GO" id="GO:0016607">
    <property type="term" value="C:nuclear speck"/>
    <property type="evidence" value="ECO:0007669"/>
    <property type="project" value="UniProtKB-SubCell"/>
</dbReference>
<reference evidence="12" key="1">
    <citation type="submission" date="2021-12" db="EMBL/GenBank/DDBJ databases">
        <authorList>
            <person name="King R."/>
        </authorList>
    </citation>
    <scope>NUCLEOTIDE SEQUENCE</scope>
</reference>
<sequence>MADKKVVPAYPGTPQGPPTAGYVPAGPHNPTAGYPVSSVPVSTPYGVIANGQLYTTPQVPQVPPGYDQAVLNQALLQQQQQQQQLYSPQSALAAAAMAQLYAAQGMHPYVNYASIPGYAQIAAHPQSSAAAYYPGLTYAYPHQLRPTIILPNGYDPGARFDGIGQPVIPPTPPGVAPNAAQLAAMAAGQHVALTQILHERRE</sequence>
<dbReference type="Pfam" id="PF11029">
    <property type="entry name" value="DAZAP2"/>
    <property type="match status" value="1"/>
</dbReference>
<evidence type="ECO:0000256" key="6">
    <source>
        <dbReference type="ARBA" id="ARBA00022843"/>
    </source>
</evidence>
<evidence type="ECO:0000256" key="4">
    <source>
        <dbReference type="ARBA" id="ARBA00022490"/>
    </source>
</evidence>
<dbReference type="Proteomes" id="UP001152759">
    <property type="component" value="Chromosome 2"/>
</dbReference>
<evidence type="ECO:0000313" key="12">
    <source>
        <dbReference type="EMBL" id="CAH0765888.1"/>
    </source>
</evidence>
<accession>A0A9P0CBL4</accession>
<evidence type="ECO:0000256" key="7">
    <source>
        <dbReference type="ARBA" id="ARBA00023242"/>
    </source>
</evidence>
<dbReference type="GO" id="GO:0010494">
    <property type="term" value="C:cytoplasmic stress granule"/>
    <property type="evidence" value="ECO:0007669"/>
    <property type="project" value="UniProtKB-SubCell"/>
</dbReference>
<keyword evidence="7" id="KW-0539">Nucleus</keyword>
<evidence type="ECO:0000256" key="10">
    <source>
        <dbReference type="ARBA" id="ARBA00045449"/>
    </source>
</evidence>
<evidence type="ECO:0000256" key="8">
    <source>
        <dbReference type="ARBA" id="ARBA00032174"/>
    </source>
</evidence>
<feature type="region of interest" description="Disordered" evidence="11">
    <location>
        <begin position="1"/>
        <end position="21"/>
    </location>
</feature>
<gene>
    <name evidence="12" type="ORF">BEMITA_LOCUS4038</name>
</gene>
<keyword evidence="6" id="KW-0832">Ubl conjugation</keyword>
<dbReference type="InterPro" id="IPR022730">
    <property type="entry name" value="DAZ_assoc-2"/>
</dbReference>
<dbReference type="OrthoDB" id="6514304at2759"/>
<proteinExistence type="predicted"/>
<dbReference type="AlphaFoldDB" id="A0A9P0CBL4"/>
<evidence type="ECO:0000256" key="1">
    <source>
        <dbReference type="ARBA" id="ARBA00004210"/>
    </source>
</evidence>
<keyword evidence="4" id="KW-0963">Cytoplasm</keyword>
<evidence type="ECO:0000256" key="9">
    <source>
        <dbReference type="ARBA" id="ARBA00034352"/>
    </source>
</evidence>
<dbReference type="EMBL" id="OU963863">
    <property type="protein sequence ID" value="CAH0765888.1"/>
    <property type="molecule type" value="Genomic_DNA"/>
</dbReference>